<feature type="domain" description="DUF6378" evidence="1">
    <location>
        <begin position="57"/>
        <end position="138"/>
    </location>
</feature>
<gene>
    <name evidence="2" type="primary">58</name>
    <name evidence="2" type="ORF">PBI_PIPEFISH_58</name>
</gene>
<dbReference type="InterPro" id="IPR045958">
    <property type="entry name" value="DUF6378"/>
</dbReference>
<sequence>MEESLNCHDCGREFADDELNAADSEGRRIHLPSCDNPMKFNPREVFMTDTTPRERDQILDTAKSLISGDRQETYGDAADDFTRTGKMWAAILGVDTVTPEQVALCMAAVKIGRLCHTPTHRDSWIDACGYLALGGDIADATARETQQFRRAVGIFPMHNAEPQSAVEVGLLTPEAAKGMAENPGASYHYLVSAGDPSDPSTLLDNPDRVGIVCICDPGSPMIKPECPADRHIP</sequence>
<dbReference type="RefSeq" id="YP_655335.1">
    <property type="nucleotide sequence ID" value="NC_008199.1"/>
</dbReference>
<evidence type="ECO:0000313" key="2">
    <source>
        <dbReference type="EMBL" id="ABD58555.1"/>
    </source>
</evidence>
<protein>
    <recommendedName>
        <fullName evidence="1">DUF6378 domain-containing protein</fullName>
    </recommendedName>
</protein>
<accession>Q19YU7</accession>
<evidence type="ECO:0000313" key="3">
    <source>
        <dbReference type="Proteomes" id="UP000000907"/>
    </source>
</evidence>
<evidence type="ECO:0000259" key="1">
    <source>
        <dbReference type="Pfam" id="PF19905"/>
    </source>
</evidence>
<proteinExistence type="predicted"/>
<organism evidence="2 3">
    <name type="scientific">Mycobacterium phage Pipefish</name>
    <dbReference type="NCBI Taxonomy" id="373413"/>
    <lineage>
        <taxon>Viruses</taxon>
        <taxon>Duplodnaviria</taxon>
        <taxon>Heunggongvirae</taxon>
        <taxon>Uroviricota</taxon>
        <taxon>Caudoviricetes</taxon>
        <taxon>Bclasvirinae</taxon>
        <taxon>Pipefishvirus</taxon>
        <taxon>Pipefishvirus pipefish</taxon>
    </lineage>
</organism>
<keyword evidence="3" id="KW-1185">Reference proteome</keyword>
<dbReference type="Pfam" id="PF19905">
    <property type="entry name" value="DUF6378"/>
    <property type="match status" value="1"/>
</dbReference>
<dbReference type="Proteomes" id="UP000000907">
    <property type="component" value="Segment"/>
</dbReference>
<name>Q19YU7_9CAUD</name>
<dbReference type="EMBL" id="DQ398049">
    <property type="protein sequence ID" value="ABD58555.1"/>
    <property type="molecule type" value="Genomic_DNA"/>
</dbReference>
<reference evidence="2 3" key="2">
    <citation type="journal article" date="2006" name="PLoS Genet.">
        <title>Exploring the mycobacteriophage metaproteome: phage genomics as an educational platform.</title>
        <authorList>
            <person name="Hatfull G.F."/>
            <person name="Pedulla M.L."/>
            <person name="Jacobs-Sera D."/>
            <person name="Cichon P.M."/>
            <person name="Foley A."/>
            <person name="Ford M.E."/>
            <person name="Gonda R.M."/>
            <person name="Houtz J.M."/>
            <person name="Hryckowian A.J."/>
            <person name="Kelchner V.A."/>
            <person name="Namburi S."/>
            <person name="Pajcini K.V."/>
            <person name="Popovich M.G."/>
            <person name="Schleicher D.T."/>
            <person name="Simanek B.Z."/>
            <person name="Smith A.L."/>
            <person name="Zdanowicz G.M."/>
            <person name="Kumar V."/>
            <person name="Peebles C.L."/>
            <person name="Jacobs W.R.Jr."/>
            <person name="Lawrence J.G."/>
            <person name="Hendrix R.W."/>
        </authorList>
    </citation>
    <scope>NUCLEOTIDE SEQUENCE [LARGE SCALE GENOMIC DNA]</scope>
</reference>
<dbReference type="KEGG" id="vg:4157788"/>
<reference evidence="3" key="1">
    <citation type="journal article" date="2006" name="PLoS Genet.">
        <title>Exploring the Mycobacteriophage Metaproteome: Phage Genomics as an Educational Platform.</title>
        <authorList>
            <person name="Hatfull G.F."/>
            <person name="Pedulla M.L."/>
            <person name="Jacobs-Sera D."/>
            <person name="Cichon P.M."/>
            <person name="Foley A."/>
            <person name="Ford M.E."/>
            <person name="Gonda R.M."/>
            <person name="Houtz J.M."/>
            <person name="Hryckowian A.J."/>
            <person name="Kelchner V.A."/>
            <person name="Namburi S."/>
            <person name="Pajcini K.V."/>
            <person name="Popovich M.G."/>
            <person name="Schleicher D.T."/>
            <person name="Simanek B.Z."/>
            <person name="Smith A.L."/>
            <person name="Zdanowicz G.M."/>
            <person name="Kumar V."/>
            <person name="Peebles C.L."/>
            <person name="Jacobs W.R.Jr."/>
            <person name="Lawrence J.G."/>
            <person name="Hendrix R.W."/>
        </authorList>
    </citation>
    <scope>NUCLEOTIDE SEQUENCE [LARGE SCALE GENOMIC DNA]</scope>
</reference>